<dbReference type="OMA" id="MFEDARI"/>
<sequence>MAGIMKKIMPVSKSMSGTEFVDYNTDISIAMEYTGSPITNSMILKVLPVDIDSIPTAKIAASPANLYNLSLPVVEPIRKNIRGFNEVKYSSRVDNSKIQVISSKDRFNDDVSYNGLMGNGELEDGVESSGTLGFSGSSRDHSHGLSESSDMLEAPIDDCNEIEGFEECMGSERWNNNNSIEPDSTTHQRFGGVFCEEEEASDGEHLVCRRKKKGGVTFGDHESNVVVVEESSMYTDESSSMWERAERPMPEKPPKKGMCYHCHRGNRFTEKEACLVCDAKYCCHCIRKAMGSMPQGRKCLTCIGYPIDDSKRKMLGKSSRFLRGWLKKEEVRQIMEAELSCPDNQLSPKCILVNGRSLRLNELMMLLRCRNPPRNLKPGSYWYDRVSGFWGKEGDKPCQIITPELAVGNQQMMRKASNGNTKMVINGREITYAERFMLKSSGIKCEGCFDLWLSADGTIVEQGMQVEKGNIWGRKRTKLICTVLSLPTPESPNSRGILNHADEGAFSNYLEQRVLCKLLLVGQNCSGTSAIFKQARVLYDVPFLDEERQKIKSMIQSNLYGYLARLLEGREIFEEECLLELRKRQSADPGPSDSISELKCTTEYTLGLKLKKFSDWLIDVMVSNNLDLVFPASTREYAPYVEELWNDAAFQATYRRRDELDLPRVANYFLDRAVEIAQVDYEPSDTDIIYAEGITSSNGLTSMEFSFPQPPDKDCEDPAGQPADLITRYELIRVHAKSLGENCKWLEMFEDVNIVLFCVSLTDYDEYVVDSSGELTNKMLQSKRLFESIISHPAYKDMNFLLILNKFDLLEEKIEQVPLTQCKWFQDFNPVFSRHQSTRRSGNNVAPLAQRAYHYIGWQFKRLFKSLTGRKLYVCPVTALEPDNVDYALKYAREILRWDEDKMNFSSINDISSESIENSSYSNFAEGRHQM</sequence>
<evidence type="ECO:0000256" key="1">
    <source>
        <dbReference type="ARBA" id="ARBA00022723"/>
    </source>
</evidence>
<dbReference type="Proteomes" id="UP000596660">
    <property type="component" value="Unplaced"/>
</dbReference>
<evidence type="ECO:0000256" key="7">
    <source>
        <dbReference type="SAM" id="MobiDB-lite"/>
    </source>
</evidence>
<dbReference type="PRINTS" id="PR00318">
    <property type="entry name" value="GPROTEINA"/>
</dbReference>
<gene>
    <name evidence="8" type="primary">LOC110698536</name>
</gene>
<dbReference type="GO" id="GO:0046872">
    <property type="term" value="F:metal ion binding"/>
    <property type="evidence" value="ECO:0007669"/>
    <property type="project" value="UniProtKB-KW"/>
</dbReference>
<name>A0A803LDZ0_CHEQI</name>
<dbReference type="Gene3D" id="1.10.400.10">
    <property type="entry name" value="GI Alpha 1, domain 2-like"/>
    <property type="match status" value="1"/>
</dbReference>
<evidence type="ECO:0000256" key="4">
    <source>
        <dbReference type="ARBA" id="ARBA00023224"/>
    </source>
</evidence>
<evidence type="ECO:0000256" key="2">
    <source>
        <dbReference type="ARBA" id="ARBA00022741"/>
    </source>
</evidence>
<evidence type="ECO:0000256" key="3">
    <source>
        <dbReference type="ARBA" id="ARBA00023134"/>
    </source>
</evidence>
<dbReference type="GO" id="GO:0005834">
    <property type="term" value="C:heterotrimeric G-protein complex"/>
    <property type="evidence" value="ECO:0007669"/>
    <property type="project" value="TreeGrafter"/>
</dbReference>
<dbReference type="OrthoDB" id="5817230at2759"/>
<evidence type="ECO:0000256" key="6">
    <source>
        <dbReference type="PIRSR" id="PIRSR601019-2"/>
    </source>
</evidence>
<dbReference type="InterPro" id="IPR001019">
    <property type="entry name" value="Gprotein_alpha_su"/>
</dbReference>
<dbReference type="Pfam" id="PF00503">
    <property type="entry name" value="G-alpha"/>
    <property type="match status" value="1"/>
</dbReference>
<dbReference type="FunFam" id="3.40.50.300:FF:000692">
    <property type="entry name" value="Guanine nucleotide-binding protein subunit alpha"/>
    <property type="match status" value="1"/>
</dbReference>
<keyword evidence="9" id="KW-1185">Reference proteome</keyword>
<accession>A0A803LDZ0</accession>
<dbReference type="PANTHER" id="PTHR10218">
    <property type="entry name" value="GTP-BINDING PROTEIN ALPHA SUBUNIT"/>
    <property type="match status" value="1"/>
</dbReference>
<dbReference type="InterPro" id="IPR011025">
    <property type="entry name" value="GproteinA_insert"/>
</dbReference>
<dbReference type="SMART" id="SM00275">
    <property type="entry name" value="G_alpha"/>
    <property type="match status" value="1"/>
</dbReference>
<dbReference type="PANTHER" id="PTHR10218:SF321">
    <property type="entry name" value="EXTRA-LARGE GUANINE NUCLEOTIDE-BINDING PROTEIN 2"/>
    <property type="match status" value="1"/>
</dbReference>
<feature type="binding site" evidence="6">
    <location>
        <position position="529"/>
    </location>
    <ligand>
        <name>Mg(2+)</name>
        <dbReference type="ChEBI" id="CHEBI:18420"/>
    </ligand>
</feature>
<evidence type="ECO:0000256" key="5">
    <source>
        <dbReference type="PIRSR" id="PIRSR601019-1"/>
    </source>
</evidence>
<evidence type="ECO:0008006" key="10">
    <source>
        <dbReference type="Google" id="ProtNLM"/>
    </source>
</evidence>
<feature type="compositionally biased region" description="Polar residues" evidence="7">
    <location>
        <begin position="128"/>
        <end position="137"/>
    </location>
</feature>
<dbReference type="PROSITE" id="PS51882">
    <property type="entry name" value="G_ALPHA"/>
    <property type="match status" value="1"/>
</dbReference>
<dbReference type="GO" id="GO:0007188">
    <property type="term" value="P:adenylate cyclase-modulating G protein-coupled receptor signaling pathway"/>
    <property type="evidence" value="ECO:0007669"/>
    <property type="project" value="TreeGrafter"/>
</dbReference>
<keyword evidence="3 5" id="KW-0342">GTP-binding</keyword>
<dbReference type="RefSeq" id="XP_021731673.1">
    <property type="nucleotide sequence ID" value="XM_021875981.1"/>
</dbReference>
<dbReference type="Gramene" id="AUR62011396-RA">
    <property type="protein sequence ID" value="AUR62011396-RA:cds"/>
    <property type="gene ID" value="AUR62011396"/>
</dbReference>
<dbReference type="GO" id="GO:0005525">
    <property type="term" value="F:GTP binding"/>
    <property type="evidence" value="ECO:0007669"/>
    <property type="project" value="UniProtKB-KW"/>
</dbReference>
<feature type="region of interest" description="Disordered" evidence="7">
    <location>
        <begin position="118"/>
        <end position="149"/>
    </location>
</feature>
<dbReference type="SUPFAM" id="SSF52540">
    <property type="entry name" value="P-loop containing nucleoside triphosphate hydrolases"/>
    <property type="match status" value="1"/>
</dbReference>
<dbReference type="GO" id="GO:0005737">
    <property type="term" value="C:cytoplasm"/>
    <property type="evidence" value="ECO:0007669"/>
    <property type="project" value="TreeGrafter"/>
</dbReference>
<dbReference type="GO" id="GO:0031683">
    <property type="term" value="F:G-protein beta/gamma-subunit complex binding"/>
    <property type="evidence" value="ECO:0007669"/>
    <property type="project" value="InterPro"/>
</dbReference>
<dbReference type="EnsemblPlants" id="AUR62011396-RA">
    <property type="protein sequence ID" value="AUR62011396-RA:cds"/>
    <property type="gene ID" value="AUR62011396"/>
</dbReference>
<feature type="binding site" evidence="6">
    <location>
        <position position="697"/>
    </location>
    <ligand>
        <name>Mg(2+)</name>
        <dbReference type="ChEBI" id="CHEBI:18420"/>
    </ligand>
</feature>
<evidence type="ECO:0000313" key="9">
    <source>
        <dbReference type="Proteomes" id="UP000596660"/>
    </source>
</evidence>
<keyword evidence="2 5" id="KW-0547">Nucleotide-binding</keyword>
<keyword evidence="6" id="KW-0460">Magnesium</keyword>
<dbReference type="InterPro" id="IPR027417">
    <property type="entry name" value="P-loop_NTPase"/>
</dbReference>
<dbReference type="KEGG" id="cqi:110698536"/>
<dbReference type="CDD" id="cd00066">
    <property type="entry name" value="G-alpha"/>
    <property type="match status" value="1"/>
</dbReference>
<proteinExistence type="predicted"/>
<dbReference type="SMR" id="A0A803LDZ0"/>
<protein>
    <recommendedName>
        <fullName evidence="10">Extra-large guanine nucleotide-binding protein 1-like</fullName>
    </recommendedName>
</protein>
<dbReference type="GeneID" id="110698536"/>
<feature type="binding site" evidence="5">
    <location>
        <begin position="805"/>
        <end position="808"/>
    </location>
    <ligand>
        <name>GTP</name>
        <dbReference type="ChEBI" id="CHEBI:37565"/>
    </ligand>
</feature>
<keyword evidence="1 6" id="KW-0479">Metal-binding</keyword>
<reference evidence="8" key="1">
    <citation type="journal article" date="2017" name="Nature">
        <title>The genome of Chenopodium quinoa.</title>
        <authorList>
            <person name="Jarvis D.E."/>
            <person name="Ho Y.S."/>
            <person name="Lightfoot D.J."/>
            <person name="Schmoeckel S.M."/>
            <person name="Li B."/>
            <person name="Borm T.J.A."/>
            <person name="Ohyanagi H."/>
            <person name="Mineta K."/>
            <person name="Michell C.T."/>
            <person name="Saber N."/>
            <person name="Kharbatia N.M."/>
            <person name="Rupper R.R."/>
            <person name="Sharp A.R."/>
            <person name="Dally N."/>
            <person name="Boughton B.A."/>
            <person name="Woo Y.H."/>
            <person name="Gao G."/>
            <person name="Schijlen E.G.W.M."/>
            <person name="Guo X."/>
            <person name="Momin A.A."/>
            <person name="Negrao S."/>
            <person name="Al-Babili S."/>
            <person name="Gehring C."/>
            <person name="Roessner U."/>
            <person name="Jung C."/>
            <person name="Murphy K."/>
            <person name="Arold S.T."/>
            <person name="Gojobori T."/>
            <person name="van der Linden C.G."/>
            <person name="van Loo E.N."/>
            <person name="Jellen E.N."/>
            <person name="Maughan P.J."/>
            <person name="Tester M."/>
        </authorList>
    </citation>
    <scope>NUCLEOTIDE SEQUENCE [LARGE SCALE GENOMIC DNA]</scope>
    <source>
        <strain evidence="8">cv. PI 614886</strain>
    </source>
</reference>
<keyword evidence="4" id="KW-0807">Transducer</keyword>
<evidence type="ECO:0000313" key="8">
    <source>
        <dbReference type="EnsemblPlants" id="AUR62011396-RA:cds"/>
    </source>
</evidence>
<dbReference type="AlphaFoldDB" id="A0A803LDZ0"/>
<dbReference type="Gene3D" id="3.40.50.300">
    <property type="entry name" value="P-loop containing nucleotide triphosphate hydrolases"/>
    <property type="match status" value="1"/>
</dbReference>
<organism evidence="8 9">
    <name type="scientific">Chenopodium quinoa</name>
    <name type="common">Quinoa</name>
    <dbReference type="NCBI Taxonomy" id="63459"/>
    <lineage>
        <taxon>Eukaryota</taxon>
        <taxon>Viridiplantae</taxon>
        <taxon>Streptophyta</taxon>
        <taxon>Embryophyta</taxon>
        <taxon>Tracheophyta</taxon>
        <taxon>Spermatophyta</taxon>
        <taxon>Magnoliopsida</taxon>
        <taxon>eudicotyledons</taxon>
        <taxon>Gunneridae</taxon>
        <taxon>Pentapetalae</taxon>
        <taxon>Caryophyllales</taxon>
        <taxon>Chenopodiaceae</taxon>
        <taxon>Chenopodioideae</taxon>
        <taxon>Atripliceae</taxon>
        <taxon>Chenopodium</taxon>
    </lineage>
</organism>
<reference evidence="8" key="2">
    <citation type="submission" date="2021-03" db="UniProtKB">
        <authorList>
            <consortium name="EnsemblPlants"/>
        </authorList>
    </citation>
    <scope>IDENTIFICATION</scope>
</reference>
<dbReference type="GO" id="GO:0003924">
    <property type="term" value="F:GTPase activity"/>
    <property type="evidence" value="ECO:0007669"/>
    <property type="project" value="InterPro"/>
</dbReference>
<dbReference type="GO" id="GO:0001664">
    <property type="term" value="F:G protein-coupled receptor binding"/>
    <property type="evidence" value="ECO:0007669"/>
    <property type="project" value="TreeGrafter"/>
</dbReference>
<dbReference type="SUPFAM" id="SSF47895">
    <property type="entry name" value="Transducin (alpha subunit), insertion domain"/>
    <property type="match status" value="1"/>
</dbReference>